<gene>
    <name evidence="2" type="ORF">Tcan_16775</name>
</gene>
<dbReference type="OrthoDB" id="5832634at2759"/>
<dbReference type="CDD" id="cd09917">
    <property type="entry name" value="F-box_SF"/>
    <property type="match status" value="1"/>
</dbReference>
<dbReference type="InterPro" id="IPR036047">
    <property type="entry name" value="F-box-like_dom_sf"/>
</dbReference>
<dbReference type="Proteomes" id="UP000031036">
    <property type="component" value="Unassembled WGS sequence"/>
</dbReference>
<dbReference type="InterPro" id="IPR001810">
    <property type="entry name" value="F-box_dom"/>
</dbReference>
<sequence>MPSLKQFVGHQFHQLHRKFLTESHFLSSKSRKKCAIEKDEVQLPEAIWSRIFDYCTPYDLIKWKQVCKHWNELISDRFENILYLDVYRLDMHVLLNQLDEEDGKLFEHPSAQILIQLNQRSATIIVHDKWTSKDVHKVFEAIRMFGRTAHTVMIDACIAELMIAGLSSMDLGRWYAFQCYLRSLNGSTQEDNVHAHCVRCNTQRILLPNLKELTVRVSVNEYPCLSRLMDYGVSPEAIFDVEQLQLFRLCLPCIEKELSRSEIAFCKRRYSRHIRTFKSWIDAQALQERYCQQYL</sequence>
<dbReference type="SUPFAM" id="SSF81383">
    <property type="entry name" value="F-box domain"/>
    <property type="match status" value="1"/>
</dbReference>
<protein>
    <recommendedName>
        <fullName evidence="1">F-box domain-containing protein</fullName>
    </recommendedName>
</protein>
<dbReference type="AlphaFoldDB" id="A0A0B2US92"/>
<proteinExistence type="predicted"/>
<reference evidence="2 3" key="1">
    <citation type="submission" date="2014-11" db="EMBL/GenBank/DDBJ databases">
        <title>Genetic blueprint of the zoonotic pathogen Toxocara canis.</title>
        <authorList>
            <person name="Zhu X.-Q."/>
            <person name="Korhonen P.K."/>
            <person name="Cai H."/>
            <person name="Young N.D."/>
            <person name="Nejsum P."/>
            <person name="von Samson-Himmelstjerna G."/>
            <person name="Boag P.R."/>
            <person name="Tan P."/>
            <person name="Li Q."/>
            <person name="Min J."/>
            <person name="Yang Y."/>
            <person name="Wang X."/>
            <person name="Fang X."/>
            <person name="Hall R.S."/>
            <person name="Hofmann A."/>
            <person name="Sternberg P.W."/>
            <person name="Jex A.R."/>
            <person name="Gasser R.B."/>
        </authorList>
    </citation>
    <scope>NUCLEOTIDE SEQUENCE [LARGE SCALE GENOMIC DNA]</scope>
    <source>
        <strain evidence="2">PN_DK_2014</strain>
    </source>
</reference>
<dbReference type="OMA" id="WFAFQSA"/>
<dbReference type="EMBL" id="JPKZ01002994">
    <property type="protein sequence ID" value="KHN73881.1"/>
    <property type="molecule type" value="Genomic_DNA"/>
</dbReference>
<dbReference type="SMART" id="SM00256">
    <property type="entry name" value="FBOX"/>
    <property type="match status" value="1"/>
</dbReference>
<dbReference type="Gene3D" id="1.20.1280.50">
    <property type="match status" value="1"/>
</dbReference>
<dbReference type="PROSITE" id="PS50181">
    <property type="entry name" value="FBOX"/>
    <property type="match status" value="1"/>
</dbReference>
<feature type="domain" description="F-box" evidence="1">
    <location>
        <begin position="37"/>
        <end position="86"/>
    </location>
</feature>
<accession>A0A0B2US92</accession>
<evidence type="ECO:0000313" key="2">
    <source>
        <dbReference type="EMBL" id="KHN73881.1"/>
    </source>
</evidence>
<dbReference type="Pfam" id="PF12937">
    <property type="entry name" value="F-box-like"/>
    <property type="match status" value="1"/>
</dbReference>
<evidence type="ECO:0000259" key="1">
    <source>
        <dbReference type="PROSITE" id="PS50181"/>
    </source>
</evidence>
<organism evidence="2 3">
    <name type="scientific">Toxocara canis</name>
    <name type="common">Canine roundworm</name>
    <dbReference type="NCBI Taxonomy" id="6265"/>
    <lineage>
        <taxon>Eukaryota</taxon>
        <taxon>Metazoa</taxon>
        <taxon>Ecdysozoa</taxon>
        <taxon>Nematoda</taxon>
        <taxon>Chromadorea</taxon>
        <taxon>Rhabditida</taxon>
        <taxon>Spirurina</taxon>
        <taxon>Ascaridomorpha</taxon>
        <taxon>Ascaridoidea</taxon>
        <taxon>Toxocaridae</taxon>
        <taxon>Toxocara</taxon>
    </lineage>
</organism>
<keyword evidence="3" id="KW-1185">Reference proteome</keyword>
<evidence type="ECO:0000313" key="3">
    <source>
        <dbReference type="Proteomes" id="UP000031036"/>
    </source>
</evidence>
<comment type="caution">
    <text evidence="2">The sequence shown here is derived from an EMBL/GenBank/DDBJ whole genome shotgun (WGS) entry which is preliminary data.</text>
</comment>
<name>A0A0B2US92_TOXCA</name>